<organism evidence="9 10">
    <name type="scientific">Papiliotrema laurentii</name>
    <name type="common">Cryptococcus laurentii</name>
    <dbReference type="NCBI Taxonomy" id="5418"/>
    <lineage>
        <taxon>Eukaryota</taxon>
        <taxon>Fungi</taxon>
        <taxon>Dikarya</taxon>
        <taxon>Basidiomycota</taxon>
        <taxon>Agaricomycotina</taxon>
        <taxon>Tremellomycetes</taxon>
        <taxon>Tremellales</taxon>
        <taxon>Rhynchogastremaceae</taxon>
        <taxon>Papiliotrema</taxon>
    </lineage>
</organism>
<feature type="domain" description="BSD" evidence="8">
    <location>
        <begin position="276"/>
        <end position="321"/>
    </location>
</feature>
<feature type="compositionally biased region" description="Low complexity" evidence="7">
    <location>
        <begin position="153"/>
        <end position="162"/>
    </location>
</feature>
<evidence type="ECO:0000256" key="2">
    <source>
        <dbReference type="ARBA" id="ARBA00009448"/>
    </source>
</evidence>
<evidence type="ECO:0000256" key="7">
    <source>
        <dbReference type="SAM" id="MobiDB-lite"/>
    </source>
</evidence>
<name>A0AAD9D152_PAPLA</name>
<keyword evidence="10" id="KW-1185">Reference proteome</keyword>
<dbReference type="GO" id="GO:0000439">
    <property type="term" value="C:transcription factor TFIIH core complex"/>
    <property type="evidence" value="ECO:0007669"/>
    <property type="project" value="InterPro"/>
</dbReference>
<keyword evidence="4" id="KW-0805">Transcription regulation</keyword>
<comment type="caution">
    <text evidence="9">The sequence shown here is derived from an EMBL/GenBank/DDBJ whole genome shotgun (WGS) entry which is preliminary data.</text>
</comment>
<evidence type="ECO:0000259" key="8">
    <source>
        <dbReference type="PROSITE" id="PS50858"/>
    </source>
</evidence>
<evidence type="ECO:0000256" key="1">
    <source>
        <dbReference type="ARBA" id="ARBA00004123"/>
    </source>
</evidence>
<dbReference type="PANTHER" id="PTHR12856">
    <property type="entry name" value="TRANSCRIPTION INITIATION FACTOR IIH-RELATED"/>
    <property type="match status" value="1"/>
</dbReference>
<feature type="region of interest" description="Disordered" evidence="7">
    <location>
        <begin position="248"/>
        <end position="273"/>
    </location>
</feature>
<dbReference type="InterPro" id="IPR027079">
    <property type="entry name" value="Tfb1/GTF2H1"/>
</dbReference>
<sequence>MSGENVQRFAADFKKVPGVLSITETHIAWNANTPGAMDRQYQALNRITNMLASKAGAAKVSLKLLFKDDLPAGGLLFTFTNPTAQNRESDRLIVQDLLIPFVSANKGITPLPGSTSTPAAAATPAASASVPGTPAAVVGTKRKLQDEAAGSVGADSPAPSTGSGAGGMNPAKQKQMDHLRKMKMRVLEKNPTLAALYRELVWQPDDPSIKISEKEFWSGREALIRAEEAAQAQKPGRQPRLIDDRFALGNSKSGGGGIGGTGKGVKTKDEGGPQIFSLRPEDIKQIFEEFPVVADAYAKYVPSISETEFWTRYFQSQLWEQQRASERRTVNDESAKKKDDIFDQYLEDPDWNIQPKEKLPDHIERFLDLSATEEDHGETSTQRDPTMQAGRERGALPLIRRFNANAARLSKTGQSAAAAAASSSGGYLNTALPDDVNIYDEIDLEDLRGPAVQETITLEVPDPDRPDGGDSATKRGVLPQKTDEELAALGEEYANTVLGYTPTFGNVSLPTPPGGWEKNRIESGSSAEQAAAFRRFQAQKLGAEAAAQVVKEMHLASNAENAVNAPLPEVLFEQMRSCHNAATEFLRQYWSALLPLPAGALGSGGPAVIPKNKEARDPTKAAKMAKYLAMTERKMDAVVQTAVIAGIDAARVRAALAPTLGAVNVALAREAARLAGAS</sequence>
<evidence type="ECO:0000256" key="6">
    <source>
        <dbReference type="ARBA" id="ARBA00023242"/>
    </source>
</evidence>
<dbReference type="InterPro" id="IPR011993">
    <property type="entry name" value="PH-like_dom_sf"/>
</dbReference>
<dbReference type="Proteomes" id="UP001182556">
    <property type="component" value="Unassembled WGS sequence"/>
</dbReference>
<keyword evidence="5" id="KW-0804">Transcription</keyword>
<feature type="compositionally biased region" description="Low complexity" evidence="7">
    <location>
        <begin position="114"/>
        <end position="139"/>
    </location>
</feature>
<comment type="subcellular location">
    <subcellularLocation>
        <location evidence="1">Nucleus</location>
    </subcellularLocation>
</comment>
<dbReference type="SUPFAM" id="SSF140383">
    <property type="entry name" value="BSD domain-like"/>
    <property type="match status" value="2"/>
</dbReference>
<evidence type="ECO:0000256" key="5">
    <source>
        <dbReference type="ARBA" id="ARBA00023163"/>
    </source>
</evidence>
<dbReference type="Gene3D" id="2.30.29.30">
    <property type="entry name" value="Pleckstrin-homology domain (PH domain)/Phosphotyrosine-binding domain (PTB)"/>
    <property type="match status" value="1"/>
</dbReference>
<dbReference type="Pfam" id="PF08567">
    <property type="entry name" value="PH_TFIIH"/>
    <property type="match status" value="1"/>
</dbReference>
<comment type="similarity">
    <text evidence="2">Belongs to the TFB1 family.</text>
</comment>
<dbReference type="InterPro" id="IPR035925">
    <property type="entry name" value="BSD_dom_sf"/>
</dbReference>
<dbReference type="Gene3D" id="6.10.140.1200">
    <property type="match status" value="1"/>
</dbReference>
<evidence type="ECO:0000313" key="10">
    <source>
        <dbReference type="Proteomes" id="UP001182556"/>
    </source>
</evidence>
<dbReference type="InterPro" id="IPR013876">
    <property type="entry name" value="TFIIH_BTF_p62_N"/>
</dbReference>
<dbReference type="GO" id="GO:0006289">
    <property type="term" value="P:nucleotide-excision repair"/>
    <property type="evidence" value="ECO:0007669"/>
    <property type="project" value="InterPro"/>
</dbReference>
<keyword evidence="3" id="KW-0677">Repeat</keyword>
<dbReference type="EMBL" id="JAODAN010000005">
    <property type="protein sequence ID" value="KAK1924060.1"/>
    <property type="molecule type" value="Genomic_DNA"/>
</dbReference>
<evidence type="ECO:0000256" key="3">
    <source>
        <dbReference type="ARBA" id="ARBA00022737"/>
    </source>
</evidence>
<dbReference type="GO" id="GO:0006351">
    <property type="term" value="P:DNA-templated transcription"/>
    <property type="evidence" value="ECO:0007669"/>
    <property type="project" value="InterPro"/>
</dbReference>
<evidence type="ECO:0000313" key="9">
    <source>
        <dbReference type="EMBL" id="KAK1924060.1"/>
    </source>
</evidence>
<dbReference type="PROSITE" id="PS50858">
    <property type="entry name" value="BSD"/>
    <property type="match status" value="1"/>
</dbReference>
<feature type="compositionally biased region" description="Gly residues" evidence="7">
    <location>
        <begin position="252"/>
        <end position="263"/>
    </location>
</feature>
<dbReference type="CDD" id="cd13229">
    <property type="entry name" value="PH_TFIIH"/>
    <property type="match status" value="1"/>
</dbReference>
<feature type="region of interest" description="Disordered" evidence="7">
    <location>
        <begin position="114"/>
        <end position="176"/>
    </location>
</feature>
<accession>A0AAD9D152</accession>
<evidence type="ECO:0000256" key="4">
    <source>
        <dbReference type="ARBA" id="ARBA00023015"/>
    </source>
</evidence>
<proteinExistence type="inferred from homology"/>
<keyword evidence="6" id="KW-0539">Nucleus</keyword>
<dbReference type="InterPro" id="IPR005607">
    <property type="entry name" value="BSD_dom"/>
</dbReference>
<dbReference type="Pfam" id="PF03909">
    <property type="entry name" value="BSD"/>
    <property type="match status" value="1"/>
</dbReference>
<gene>
    <name evidence="9" type="ORF">DB88DRAFT_264430</name>
</gene>
<dbReference type="SUPFAM" id="SSF50729">
    <property type="entry name" value="PH domain-like"/>
    <property type="match status" value="1"/>
</dbReference>
<protein>
    <submittedName>
        <fullName evidence="9">TFIIH p62 subunit, N-terminal domain-containing protein</fullName>
    </submittedName>
</protein>
<reference evidence="9" key="1">
    <citation type="submission" date="2023-02" db="EMBL/GenBank/DDBJ databases">
        <title>Identification and recombinant expression of a fungal hydrolase from Papiliotrema laurentii that hydrolyzes apple cutin and clears colloidal polyester polyurethane.</title>
        <authorList>
            <consortium name="DOE Joint Genome Institute"/>
            <person name="Roman V.A."/>
            <person name="Bojanowski C."/>
            <person name="Crable B.R."/>
            <person name="Wagner D.N."/>
            <person name="Hung C.S."/>
            <person name="Nadeau L.J."/>
            <person name="Schratz L."/>
            <person name="Haridas S."/>
            <person name="Pangilinan J."/>
            <person name="Lipzen A."/>
            <person name="Na H."/>
            <person name="Yan M."/>
            <person name="Ng V."/>
            <person name="Grigoriev I.V."/>
            <person name="Spatafora J.W."/>
            <person name="Barlow D."/>
            <person name="Biffinger J."/>
            <person name="Kelley-Loughnane N."/>
            <person name="Varaljay V.A."/>
            <person name="Crookes-Goodson W.J."/>
        </authorList>
    </citation>
    <scope>NUCLEOTIDE SEQUENCE</scope>
    <source>
        <strain evidence="9">5307AH</strain>
    </source>
</reference>
<dbReference type="AlphaFoldDB" id="A0AAD9D152"/>